<protein>
    <submittedName>
        <fullName evidence="1">Uncharacterized protein</fullName>
    </submittedName>
</protein>
<reference evidence="1" key="1">
    <citation type="journal article" date="2020" name="Nature">
        <title>Giant virus diversity and host interactions through global metagenomics.</title>
        <authorList>
            <person name="Schulz F."/>
            <person name="Roux S."/>
            <person name="Paez-Espino D."/>
            <person name="Jungbluth S."/>
            <person name="Walsh D.A."/>
            <person name="Denef V.J."/>
            <person name="McMahon K.D."/>
            <person name="Konstantinidis K.T."/>
            <person name="Eloe-Fadrosh E.A."/>
            <person name="Kyrpides N.C."/>
            <person name="Woyke T."/>
        </authorList>
    </citation>
    <scope>NUCLEOTIDE SEQUENCE</scope>
    <source>
        <strain evidence="1">GVMAG-S-1102113-126</strain>
    </source>
</reference>
<proteinExistence type="predicted"/>
<dbReference type="EMBL" id="MN740844">
    <property type="protein sequence ID" value="QHU14592.1"/>
    <property type="molecule type" value="Genomic_DNA"/>
</dbReference>
<organism evidence="1">
    <name type="scientific">viral metagenome</name>
    <dbReference type="NCBI Taxonomy" id="1070528"/>
    <lineage>
        <taxon>unclassified sequences</taxon>
        <taxon>metagenomes</taxon>
        <taxon>organismal metagenomes</taxon>
    </lineage>
</organism>
<name>A0A6C0K959_9ZZZZ</name>
<accession>A0A6C0K959</accession>
<sequence>MGTLIAETPKTSYQFNNSNNVLTMTYKDNSACFTLVDMMESLKIYFAILTTYTRQNIMISMCWDLRNIPMDKVTDELVNYTKRTFINSWQLINTATYSSSVIIENQRFKVILNKIMLVIQPIRPIKIFSNIVDSQTFINKHNKT</sequence>
<evidence type="ECO:0000313" key="1">
    <source>
        <dbReference type="EMBL" id="QHU14592.1"/>
    </source>
</evidence>
<dbReference type="AlphaFoldDB" id="A0A6C0K959"/>